<dbReference type="Gene3D" id="3.90.215.10">
    <property type="entry name" value="Gamma Fibrinogen, chain A, domain 1"/>
    <property type="match status" value="1"/>
</dbReference>
<organism evidence="2 3">
    <name type="scientific">Holothuria leucospilota</name>
    <name type="common">Black long sea cucumber</name>
    <name type="synonym">Mertensiothuria leucospilota</name>
    <dbReference type="NCBI Taxonomy" id="206669"/>
    <lineage>
        <taxon>Eukaryota</taxon>
        <taxon>Metazoa</taxon>
        <taxon>Echinodermata</taxon>
        <taxon>Eleutherozoa</taxon>
        <taxon>Echinozoa</taxon>
        <taxon>Holothuroidea</taxon>
        <taxon>Aspidochirotacea</taxon>
        <taxon>Aspidochirotida</taxon>
        <taxon>Holothuriidae</taxon>
        <taxon>Holothuria</taxon>
    </lineage>
</organism>
<evidence type="ECO:0000313" key="3">
    <source>
        <dbReference type="Proteomes" id="UP001152320"/>
    </source>
</evidence>
<dbReference type="InterPro" id="IPR002181">
    <property type="entry name" value="Fibrinogen_a/b/g_C_dom"/>
</dbReference>
<dbReference type="PANTHER" id="PTHR19143:SF458">
    <property type="entry name" value="FIBRINOGEN C-TERMINAL DOMAIN-CONTAINING PROTEIN-RELATED"/>
    <property type="match status" value="1"/>
</dbReference>
<dbReference type="Pfam" id="PF00147">
    <property type="entry name" value="Fibrinogen_C"/>
    <property type="match status" value="1"/>
</dbReference>
<accession>A0A9Q1H5E8</accession>
<dbReference type="InterPro" id="IPR014716">
    <property type="entry name" value="Fibrinogen_a/b/g_C_1"/>
</dbReference>
<name>A0A9Q1H5E8_HOLLE</name>
<gene>
    <name evidence="2" type="ORF">HOLleu_24333</name>
</gene>
<feature type="domain" description="Fibrinogen C-terminal" evidence="1">
    <location>
        <begin position="1"/>
        <end position="84"/>
    </location>
</feature>
<dbReference type="AlphaFoldDB" id="A0A9Q1H5E8"/>
<dbReference type="GO" id="GO:0005615">
    <property type="term" value="C:extracellular space"/>
    <property type="evidence" value="ECO:0007669"/>
    <property type="project" value="TreeGrafter"/>
</dbReference>
<dbReference type="PROSITE" id="PS51406">
    <property type="entry name" value="FIBRINOGEN_C_2"/>
    <property type="match status" value="1"/>
</dbReference>
<keyword evidence="3" id="KW-1185">Reference proteome</keyword>
<proteinExistence type="predicted"/>
<dbReference type="SUPFAM" id="SSF56496">
    <property type="entry name" value="Fibrinogen C-terminal domain-like"/>
    <property type="match status" value="1"/>
</dbReference>
<protein>
    <submittedName>
        <fullName evidence="2">Ficolin-1</fullName>
    </submittedName>
</protein>
<dbReference type="PANTHER" id="PTHR19143">
    <property type="entry name" value="FIBRINOGEN/TENASCIN/ANGIOPOEITIN"/>
    <property type="match status" value="1"/>
</dbReference>
<dbReference type="OrthoDB" id="7871457at2759"/>
<dbReference type="EMBL" id="JAIZAY010000011">
    <property type="protein sequence ID" value="KAJ8033944.1"/>
    <property type="molecule type" value="Genomic_DNA"/>
</dbReference>
<comment type="caution">
    <text evidence="2">The sequence shown here is derived from an EMBL/GenBank/DDBJ whole genome shotgun (WGS) entry which is preliminary data.</text>
</comment>
<evidence type="ECO:0000259" key="1">
    <source>
        <dbReference type="PROSITE" id="PS51406"/>
    </source>
</evidence>
<dbReference type="Proteomes" id="UP001152320">
    <property type="component" value="Chromosome 11"/>
</dbReference>
<dbReference type="InterPro" id="IPR050373">
    <property type="entry name" value="Fibrinogen_C-term_domain"/>
</dbReference>
<reference evidence="2" key="1">
    <citation type="submission" date="2021-10" db="EMBL/GenBank/DDBJ databases">
        <title>Tropical sea cucumber genome reveals ecological adaptation and Cuvierian tubules defense mechanism.</title>
        <authorList>
            <person name="Chen T."/>
        </authorList>
    </citation>
    <scope>NUCLEOTIDE SEQUENCE</scope>
    <source>
        <strain evidence="2">Nanhai2018</strain>
        <tissue evidence="2">Muscle</tissue>
    </source>
</reference>
<dbReference type="InterPro" id="IPR036056">
    <property type="entry name" value="Fibrinogen-like_C"/>
</dbReference>
<dbReference type="SMART" id="SM00186">
    <property type="entry name" value="FBG"/>
    <property type="match status" value="1"/>
</dbReference>
<sequence length="84" mass="9508">MDGSQDFFLYWSDYAHGFGTPDRELWLGNDKLHSLTTQRNYQLRVDVVDKHGAPYYAKYSSFRVSGASEKYELSVGGYSGNAGE</sequence>
<evidence type="ECO:0000313" key="2">
    <source>
        <dbReference type="EMBL" id="KAJ8033944.1"/>
    </source>
</evidence>